<sequence length="210" mass="23754">MSDLSPYDTLGVTESASFEEIQIAKENLLKENEGDSQIRERIEIAYDAIIMDRLRLRQEGKIKVPEQIRFPEKVVDTKKSPISFNYSNSKDKSPRWLSDFIDQPSIQELSISGVIFLTLILLSVFSQDFAILPLLLTFGVGTTFFFVFRKSKSFWRAVGVSFFAFILGLSGSTLVATLVTNAGLNLGFTEDQFVCLFTFSLMWLAANFTR</sequence>
<dbReference type="Pfam" id="PF11833">
    <property type="entry name" value="CPP1-like"/>
    <property type="match status" value="1"/>
</dbReference>
<keyword evidence="1" id="KW-1133">Transmembrane helix</keyword>
<feature type="transmembrane region" description="Helical" evidence="1">
    <location>
        <begin position="131"/>
        <end position="148"/>
    </location>
</feature>
<gene>
    <name evidence="2" type="ordered locus">Cyast_1299</name>
</gene>
<keyword evidence="1" id="KW-0812">Transmembrane</keyword>
<name>K9YK82_CYASC</name>
<feature type="transmembrane region" description="Helical" evidence="1">
    <location>
        <begin position="191"/>
        <end position="209"/>
    </location>
</feature>
<accession>K9YK82</accession>
<keyword evidence="3" id="KW-1185">Reference proteome</keyword>
<keyword evidence="2" id="KW-0346">Stress response</keyword>
<dbReference type="PANTHER" id="PTHR33372">
    <property type="match status" value="1"/>
</dbReference>
<protein>
    <submittedName>
        <fullName evidence="2">Heat shock protein DnaJ domain protein</fullName>
    </submittedName>
</protein>
<dbReference type="eggNOG" id="COG2214">
    <property type="taxonomic scope" value="Bacteria"/>
</dbReference>
<dbReference type="PANTHER" id="PTHR33372:SF2">
    <property type="entry name" value="PROTEIN CHAPERONE-LIKE PROTEIN OF POR1, CHLOROPLASTIC"/>
    <property type="match status" value="1"/>
</dbReference>
<feature type="transmembrane region" description="Helical" evidence="1">
    <location>
        <begin position="160"/>
        <end position="179"/>
    </location>
</feature>
<reference evidence="3" key="1">
    <citation type="journal article" date="2013" name="Proc. Natl. Acad. Sci. U.S.A.">
        <title>Improving the coverage of the cyanobacterial phylum using diversity-driven genome sequencing.</title>
        <authorList>
            <person name="Shih P.M."/>
            <person name="Wu D."/>
            <person name="Latifi A."/>
            <person name="Axen S.D."/>
            <person name="Fewer D.P."/>
            <person name="Talla E."/>
            <person name="Calteau A."/>
            <person name="Cai F."/>
            <person name="Tandeau de Marsac N."/>
            <person name="Rippka R."/>
            <person name="Herdman M."/>
            <person name="Sivonen K."/>
            <person name="Coursin T."/>
            <person name="Laurent T."/>
            <person name="Goodwin L."/>
            <person name="Nolan M."/>
            <person name="Davenport K.W."/>
            <person name="Han C.S."/>
            <person name="Rubin E.M."/>
            <person name="Eisen J.A."/>
            <person name="Woyke T."/>
            <person name="Gugger M."/>
            <person name="Kerfeld C.A."/>
        </authorList>
    </citation>
    <scope>NUCLEOTIDE SEQUENCE [LARGE SCALE GENOMIC DNA]</scope>
    <source>
        <strain evidence="3">ATCC 29140 / PCC 7202</strain>
    </source>
</reference>
<dbReference type="EMBL" id="CP003940">
    <property type="protein sequence ID" value="AFZ47264.1"/>
    <property type="molecule type" value="Genomic_DNA"/>
</dbReference>
<evidence type="ECO:0000313" key="3">
    <source>
        <dbReference type="Proteomes" id="UP000010483"/>
    </source>
</evidence>
<keyword evidence="1" id="KW-0472">Membrane</keyword>
<dbReference type="KEGG" id="csn:Cyast_1299"/>
<evidence type="ECO:0000256" key="1">
    <source>
        <dbReference type="SAM" id="Phobius"/>
    </source>
</evidence>
<dbReference type="Proteomes" id="UP000010483">
    <property type="component" value="Chromosome"/>
</dbReference>
<dbReference type="InterPro" id="IPR021788">
    <property type="entry name" value="CPP1-like"/>
</dbReference>
<evidence type="ECO:0000313" key="2">
    <source>
        <dbReference type="EMBL" id="AFZ47264.1"/>
    </source>
</evidence>
<organism evidence="2 3">
    <name type="scientific">Cyanobacterium stanieri (strain ATCC 29140 / PCC 7202)</name>
    <dbReference type="NCBI Taxonomy" id="292563"/>
    <lineage>
        <taxon>Bacteria</taxon>
        <taxon>Bacillati</taxon>
        <taxon>Cyanobacteriota</taxon>
        <taxon>Cyanophyceae</taxon>
        <taxon>Oscillatoriophycideae</taxon>
        <taxon>Chroococcales</taxon>
        <taxon>Geminocystaceae</taxon>
        <taxon>Cyanobacterium</taxon>
    </lineage>
</organism>
<dbReference type="BioCyc" id="CSTA292563:G1353-1307-MONOMER"/>
<dbReference type="HOGENOM" id="CLU_072193_2_0_3"/>
<proteinExistence type="predicted"/>
<dbReference type="AlphaFoldDB" id="K9YK82"/>
<dbReference type="STRING" id="292563.Cyast_1299"/>